<evidence type="ECO:0000313" key="1">
    <source>
        <dbReference type="EMBL" id="KAB0265771.1"/>
    </source>
</evidence>
<accession>A0A5N3P7Z8</accession>
<dbReference type="Proteomes" id="UP000325684">
    <property type="component" value="Unassembled WGS sequence"/>
</dbReference>
<keyword evidence="2" id="KW-1185">Reference proteome</keyword>
<dbReference type="AlphaFoldDB" id="A0A5N3P7Z8"/>
<protein>
    <submittedName>
        <fullName evidence="1">Uncharacterized protein</fullName>
    </submittedName>
</protein>
<dbReference type="RefSeq" id="WP_150946779.1">
    <property type="nucleotide sequence ID" value="NZ_VCMV01000029.1"/>
</dbReference>
<sequence>MADLMTLCLVPRDIVITAIEGTTRRHYEGTRQSCQQVFHWCGSLVNINPALFNFVVAAYERLKNRGVALGGEAVHEFEVGYRYEEENNLPHLIDGTFVTSAGSMNDLLTDILNTTRS</sequence>
<evidence type="ECO:0000313" key="2">
    <source>
        <dbReference type="Proteomes" id="UP000325684"/>
    </source>
</evidence>
<name>A0A5N3P7Z8_9HYPH</name>
<organism evidence="1 2">
    <name type="scientific">Microvirga brassicacearum</name>
    <dbReference type="NCBI Taxonomy" id="2580413"/>
    <lineage>
        <taxon>Bacteria</taxon>
        <taxon>Pseudomonadati</taxon>
        <taxon>Pseudomonadota</taxon>
        <taxon>Alphaproteobacteria</taxon>
        <taxon>Hyphomicrobiales</taxon>
        <taxon>Methylobacteriaceae</taxon>
        <taxon>Microvirga</taxon>
    </lineage>
</organism>
<gene>
    <name evidence="1" type="ORF">FEZ63_17355</name>
</gene>
<dbReference type="EMBL" id="VCMV01000029">
    <property type="protein sequence ID" value="KAB0265771.1"/>
    <property type="molecule type" value="Genomic_DNA"/>
</dbReference>
<comment type="caution">
    <text evidence="1">The sequence shown here is derived from an EMBL/GenBank/DDBJ whole genome shotgun (WGS) entry which is preliminary data.</text>
</comment>
<proteinExistence type="predicted"/>
<reference evidence="1 2" key="1">
    <citation type="journal article" date="2019" name="Microorganisms">
        <title>Genome Insights into the Novel Species Microvirga brassicacearum, a Rapeseed Endophyte with Biotechnological Potential.</title>
        <authorList>
            <person name="Jimenez-Gomez A."/>
            <person name="Saati-Santamaria Z."/>
            <person name="Igual J.M."/>
            <person name="Rivas R."/>
            <person name="Mateos P.F."/>
            <person name="Garcia-Fraile P."/>
        </authorList>
    </citation>
    <scope>NUCLEOTIDE SEQUENCE [LARGE SCALE GENOMIC DNA]</scope>
    <source>
        <strain evidence="1 2">CDVBN77</strain>
    </source>
</reference>
<dbReference type="OrthoDB" id="8266142at2"/>